<dbReference type="RefSeq" id="WP_013255102.1">
    <property type="nucleotide sequence ID" value="NC_014364.1"/>
</dbReference>
<dbReference type="PROSITE" id="PS50966">
    <property type="entry name" value="ZF_SWIM"/>
    <property type="match status" value="1"/>
</dbReference>
<evidence type="ECO:0000313" key="3">
    <source>
        <dbReference type="EMBL" id="ADK81640.1"/>
    </source>
</evidence>
<dbReference type="Proteomes" id="UP000002318">
    <property type="component" value="Chromosome"/>
</dbReference>
<protein>
    <recommendedName>
        <fullName evidence="2">SWIM-type domain-containing protein</fullName>
    </recommendedName>
</protein>
<organism evidence="3 4">
    <name type="scientific">Sediminispirochaeta smaragdinae (strain DSM 11293 / JCM 15392 / SEBR 4228)</name>
    <name type="common">Spirochaeta smaragdinae</name>
    <dbReference type="NCBI Taxonomy" id="573413"/>
    <lineage>
        <taxon>Bacteria</taxon>
        <taxon>Pseudomonadati</taxon>
        <taxon>Spirochaetota</taxon>
        <taxon>Spirochaetia</taxon>
        <taxon>Spirochaetales</taxon>
        <taxon>Spirochaetaceae</taxon>
        <taxon>Sediminispirochaeta</taxon>
    </lineage>
</organism>
<sequence>MRKKYAILSEDELHEDIKIIPPNDDKIIEIADRDGNTYSVNMKELSCTCEDWETDRHNFCIGDPRRCCFHIKKAFRRNNAIEEQKPVIKAILNEYHTVRLNMLFGMLGSQPVAIFYDDESPWMDVFTEIDQNKQIGRSGFNYKEKRWAYNEEPVNGDKIASFIVNSI</sequence>
<keyword evidence="4" id="KW-1185">Reference proteome</keyword>
<dbReference type="OrthoDB" id="5450617at2"/>
<evidence type="ECO:0000259" key="2">
    <source>
        <dbReference type="PROSITE" id="PS50966"/>
    </source>
</evidence>
<keyword evidence="1" id="KW-0862">Zinc</keyword>
<accession>E1R3K9</accession>
<gene>
    <name evidence="3" type="ordered locus">Spirs_2527</name>
</gene>
<dbReference type="EMBL" id="CP002116">
    <property type="protein sequence ID" value="ADK81640.1"/>
    <property type="molecule type" value="Genomic_DNA"/>
</dbReference>
<name>E1R3K9_SEDSS</name>
<dbReference type="STRING" id="573413.Spirs_2527"/>
<evidence type="ECO:0000313" key="4">
    <source>
        <dbReference type="Proteomes" id="UP000002318"/>
    </source>
</evidence>
<evidence type="ECO:0000256" key="1">
    <source>
        <dbReference type="PROSITE-ProRule" id="PRU00325"/>
    </source>
</evidence>
<reference evidence="3 4" key="1">
    <citation type="journal article" date="2010" name="Stand. Genomic Sci.">
        <title>Complete genome sequence of Spirochaeta smaragdinae type strain (SEBR 4228).</title>
        <authorList>
            <person name="Mavromatis K."/>
            <person name="Yasawong M."/>
            <person name="Chertkov O."/>
            <person name="Lapidus A."/>
            <person name="Lucas S."/>
            <person name="Nolan M."/>
            <person name="Del Rio T.G."/>
            <person name="Tice H."/>
            <person name="Cheng J.F."/>
            <person name="Pitluck S."/>
            <person name="Liolios K."/>
            <person name="Ivanova N."/>
            <person name="Tapia R."/>
            <person name="Han C."/>
            <person name="Bruce D."/>
            <person name="Goodwin L."/>
            <person name="Pati A."/>
            <person name="Chen A."/>
            <person name="Palaniappan K."/>
            <person name="Land M."/>
            <person name="Hauser L."/>
            <person name="Chang Y.J."/>
            <person name="Jeffries C.D."/>
            <person name="Detter J.C."/>
            <person name="Rohde M."/>
            <person name="Brambilla E."/>
            <person name="Spring S."/>
            <person name="Goker M."/>
            <person name="Sikorski J."/>
            <person name="Woyke T."/>
            <person name="Bristow J."/>
            <person name="Eisen J.A."/>
            <person name="Markowitz V."/>
            <person name="Hugenholtz P."/>
            <person name="Klenk H.P."/>
            <person name="Kyrpides N.C."/>
        </authorList>
    </citation>
    <scope>NUCLEOTIDE SEQUENCE [LARGE SCALE GENOMIC DNA]</scope>
    <source>
        <strain evidence="4">DSM 11293 / JCM 15392 / SEBR 4228</strain>
    </source>
</reference>
<proteinExistence type="predicted"/>
<feature type="domain" description="SWIM-type" evidence="2">
    <location>
        <begin position="38"/>
        <end position="79"/>
    </location>
</feature>
<keyword evidence="1" id="KW-0479">Metal-binding</keyword>
<dbReference type="GO" id="GO:0008270">
    <property type="term" value="F:zinc ion binding"/>
    <property type="evidence" value="ECO:0007669"/>
    <property type="project" value="UniProtKB-KW"/>
</dbReference>
<dbReference type="InterPro" id="IPR007527">
    <property type="entry name" value="Znf_SWIM"/>
</dbReference>
<dbReference type="KEGG" id="ssm:Spirs_2527"/>
<keyword evidence="1" id="KW-0863">Zinc-finger</keyword>
<dbReference type="HOGENOM" id="CLU_1593527_0_0_12"/>
<dbReference type="AlphaFoldDB" id="E1R3K9"/>